<feature type="signal peptide" evidence="6">
    <location>
        <begin position="1"/>
        <end position="17"/>
    </location>
</feature>
<dbReference type="InterPro" id="IPR021109">
    <property type="entry name" value="Peptidase_aspartic_dom_sf"/>
</dbReference>
<dbReference type="Proteomes" id="UP000076154">
    <property type="component" value="Unassembled WGS sequence"/>
</dbReference>
<evidence type="ECO:0000256" key="5">
    <source>
        <dbReference type="RuleBase" id="RU000454"/>
    </source>
</evidence>
<feature type="active site" evidence="3">
    <location>
        <position position="119"/>
    </location>
</feature>
<comment type="caution">
    <text evidence="8">The sequence shown here is derived from an EMBL/GenBank/DDBJ whole genome shotgun (WGS) entry which is preliminary data.</text>
</comment>
<keyword evidence="9" id="KW-1185">Reference proteome</keyword>
<feature type="active site" evidence="3">
    <location>
        <position position="298"/>
    </location>
</feature>
<dbReference type="InterPro" id="IPR001461">
    <property type="entry name" value="Aspartic_peptidase_A1"/>
</dbReference>
<dbReference type="PANTHER" id="PTHR47966">
    <property type="entry name" value="BETA-SITE APP-CLEAVING ENZYME, ISOFORM A-RELATED"/>
    <property type="match status" value="1"/>
</dbReference>
<keyword evidence="2 5" id="KW-0064">Aspartyl protease</keyword>
<dbReference type="EMBL" id="LUEZ02000047">
    <property type="protein sequence ID" value="RDB23283.1"/>
    <property type="molecule type" value="Genomic_DNA"/>
</dbReference>
<comment type="similarity">
    <text evidence="1 5">Belongs to the peptidase A1 family.</text>
</comment>
<evidence type="ECO:0000313" key="8">
    <source>
        <dbReference type="EMBL" id="RDB23283.1"/>
    </source>
</evidence>
<keyword evidence="5" id="KW-0378">Hydrolase</keyword>
<dbReference type="FunFam" id="2.40.70.10:FF:000008">
    <property type="entry name" value="Cathepsin D"/>
    <property type="match status" value="1"/>
</dbReference>
<keyword evidence="6" id="KW-0732">Signal</keyword>
<keyword evidence="5 8" id="KW-0645">Protease</keyword>
<feature type="chain" id="PRO_5016613944" evidence="6">
    <location>
        <begin position="18"/>
        <end position="411"/>
    </location>
</feature>
<reference evidence="8" key="1">
    <citation type="submission" date="2018-04" db="EMBL/GenBank/DDBJ databases">
        <title>Whole genome sequencing of Hypsizygus marmoreus.</title>
        <authorList>
            <person name="Choi I.-G."/>
            <person name="Min B."/>
            <person name="Kim J.-G."/>
            <person name="Kim S."/>
            <person name="Oh Y.-L."/>
            <person name="Kong W.-S."/>
            <person name="Park H."/>
            <person name="Jeong J."/>
            <person name="Song E.-S."/>
        </authorList>
    </citation>
    <scope>NUCLEOTIDE SEQUENCE [LARGE SCALE GENOMIC DNA]</scope>
    <source>
        <strain evidence="8">51987-8</strain>
    </source>
</reference>
<dbReference type="PRINTS" id="PR00792">
    <property type="entry name" value="PEPSIN"/>
</dbReference>
<dbReference type="PROSITE" id="PS00141">
    <property type="entry name" value="ASP_PROTEASE"/>
    <property type="match status" value="1"/>
</dbReference>
<evidence type="ECO:0000259" key="7">
    <source>
        <dbReference type="PROSITE" id="PS51767"/>
    </source>
</evidence>
<name>A0A369JUB2_HYPMA</name>
<dbReference type="SUPFAM" id="SSF50630">
    <property type="entry name" value="Acid proteases"/>
    <property type="match status" value="1"/>
</dbReference>
<dbReference type="InterPro" id="IPR033121">
    <property type="entry name" value="PEPTIDASE_A1"/>
</dbReference>
<evidence type="ECO:0000256" key="3">
    <source>
        <dbReference type="PIRSR" id="PIRSR601461-1"/>
    </source>
</evidence>
<dbReference type="OrthoDB" id="15189at2759"/>
<evidence type="ECO:0000256" key="6">
    <source>
        <dbReference type="SAM" id="SignalP"/>
    </source>
</evidence>
<organism evidence="8 9">
    <name type="scientific">Hypsizygus marmoreus</name>
    <name type="common">White beech mushroom</name>
    <name type="synonym">Agaricus marmoreus</name>
    <dbReference type="NCBI Taxonomy" id="39966"/>
    <lineage>
        <taxon>Eukaryota</taxon>
        <taxon>Fungi</taxon>
        <taxon>Dikarya</taxon>
        <taxon>Basidiomycota</taxon>
        <taxon>Agaricomycotina</taxon>
        <taxon>Agaricomycetes</taxon>
        <taxon>Agaricomycetidae</taxon>
        <taxon>Agaricales</taxon>
        <taxon>Tricholomatineae</taxon>
        <taxon>Lyophyllaceae</taxon>
        <taxon>Hypsizygus</taxon>
    </lineage>
</organism>
<dbReference type="AlphaFoldDB" id="A0A369JUB2"/>
<dbReference type="InterPro" id="IPR001969">
    <property type="entry name" value="Aspartic_peptidase_AS"/>
</dbReference>
<dbReference type="FunCoup" id="A0A369JUB2">
    <property type="interactions" value="43"/>
</dbReference>
<evidence type="ECO:0000256" key="4">
    <source>
        <dbReference type="PIRSR" id="PIRSR601461-2"/>
    </source>
</evidence>
<feature type="domain" description="Peptidase A1" evidence="7">
    <location>
        <begin position="101"/>
        <end position="408"/>
    </location>
</feature>
<gene>
    <name evidence="8" type="primary">pr1_2</name>
    <name evidence="8" type="ORF">Hypma_009600</name>
</gene>
<evidence type="ECO:0000313" key="9">
    <source>
        <dbReference type="Proteomes" id="UP000076154"/>
    </source>
</evidence>
<dbReference type="PROSITE" id="PS51767">
    <property type="entry name" value="PEPTIDASE_A1"/>
    <property type="match status" value="1"/>
</dbReference>
<protein>
    <submittedName>
        <fullName evidence="8">Aspartic protease</fullName>
    </submittedName>
</protein>
<dbReference type="Pfam" id="PF00026">
    <property type="entry name" value="Asp"/>
    <property type="match status" value="1"/>
</dbReference>
<dbReference type="GO" id="GO:0006508">
    <property type="term" value="P:proteolysis"/>
    <property type="evidence" value="ECO:0007669"/>
    <property type="project" value="UniProtKB-KW"/>
</dbReference>
<accession>A0A369JUB2</accession>
<evidence type="ECO:0000256" key="2">
    <source>
        <dbReference type="ARBA" id="ARBA00022750"/>
    </source>
</evidence>
<sequence>MRLALLSLLAILEPSLSYVVPSKTHVGVTIPLVKRTNLRDERGVVYAQALNSELPKMERKMQRGFSAFRKNTGVSHPSDIKRLFRRSPGALPLTDDNGSLWQGFIEVGTPPVPFIVDFDTGSSDLFLPATDCQINCRGHRRYNANASTTAQDLGRNFSLAFGDGSTVRGEQFVDTVIIAGLNATNQTVGAATEYSTGFSASQFSPDGLLGMAFPQISAFNTTPVFHTLVTQNQTTIPEFGFKLTPEDSELFVGGTNPNLFNGSFVQNPITQVGFWQIALDSVDVNGNTTSTNLSAIIDTGTTLVLGDTDSVVSLYSTIPGAQDASNIVGPGFFTVPCDTIPNVTLTFGGKAFPISAESFNLGLVSQGSTDCVGGIAAADLGNFWVVGDVFLQNVYTSFNVGNSTVGFADLS</sequence>
<dbReference type="GO" id="GO:0004190">
    <property type="term" value="F:aspartic-type endopeptidase activity"/>
    <property type="evidence" value="ECO:0007669"/>
    <property type="project" value="UniProtKB-KW"/>
</dbReference>
<dbReference type="PANTHER" id="PTHR47966:SF51">
    <property type="entry name" value="BETA-SITE APP-CLEAVING ENZYME, ISOFORM A-RELATED"/>
    <property type="match status" value="1"/>
</dbReference>
<keyword evidence="4" id="KW-1015">Disulfide bond</keyword>
<dbReference type="Gene3D" id="2.40.70.10">
    <property type="entry name" value="Acid Proteases"/>
    <property type="match status" value="2"/>
</dbReference>
<evidence type="ECO:0000256" key="1">
    <source>
        <dbReference type="ARBA" id="ARBA00007447"/>
    </source>
</evidence>
<proteinExistence type="inferred from homology"/>
<dbReference type="InParanoid" id="A0A369JUB2"/>
<dbReference type="STRING" id="39966.A0A369JUB2"/>
<feature type="disulfide bond" evidence="4">
    <location>
        <begin position="132"/>
        <end position="136"/>
    </location>
</feature>